<accession>A0A821SAR9</accession>
<reference evidence="1" key="1">
    <citation type="submission" date="2021-02" db="EMBL/GenBank/DDBJ databases">
        <authorList>
            <person name="Steward A R."/>
        </authorList>
    </citation>
    <scope>NUCLEOTIDE SEQUENCE</scope>
</reference>
<dbReference type="OrthoDB" id="7431618at2759"/>
<comment type="caution">
    <text evidence="1">The sequence shown here is derived from an EMBL/GenBank/DDBJ whole genome shotgun (WGS) entry which is preliminary data.</text>
</comment>
<evidence type="ECO:0000313" key="2">
    <source>
        <dbReference type="Proteomes" id="UP000663880"/>
    </source>
</evidence>
<dbReference type="Proteomes" id="UP000663880">
    <property type="component" value="Unassembled WGS sequence"/>
</dbReference>
<name>A0A821SAR9_9NEOP</name>
<dbReference type="AlphaFoldDB" id="A0A821SAR9"/>
<proteinExistence type="predicted"/>
<dbReference type="EMBL" id="CAJOBZ010000017">
    <property type="protein sequence ID" value="CAF4854899.1"/>
    <property type="molecule type" value="Genomic_DNA"/>
</dbReference>
<organism evidence="1 2">
    <name type="scientific">Pieris macdunnoughi</name>
    <dbReference type="NCBI Taxonomy" id="345717"/>
    <lineage>
        <taxon>Eukaryota</taxon>
        <taxon>Metazoa</taxon>
        <taxon>Ecdysozoa</taxon>
        <taxon>Arthropoda</taxon>
        <taxon>Hexapoda</taxon>
        <taxon>Insecta</taxon>
        <taxon>Pterygota</taxon>
        <taxon>Neoptera</taxon>
        <taxon>Endopterygota</taxon>
        <taxon>Lepidoptera</taxon>
        <taxon>Glossata</taxon>
        <taxon>Ditrysia</taxon>
        <taxon>Papilionoidea</taxon>
        <taxon>Pieridae</taxon>
        <taxon>Pierinae</taxon>
        <taxon>Pieris</taxon>
    </lineage>
</organism>
<evidence type="ECO:0000313" key="1">
    <source>
        <dbReference type="EMBL" id="CAF4854899.1"/>
    </source>
</evidence>
<protein>
    <submittedName>
        <fullName evidence="1">Uncharacterized protein</fullName>
    </submittedName>
</protein>
<gene>
    <name evidence="1" type="ORF">PMACD_LOCUS7396</name>
</gene>
<keyword evidence="2" id="KW-1185">Reference proteome</keyword>
<sequence length="161" mass="18836">MLQQYTAPILYVLNSLINKCNTVKNYQVRRINDTTYLVTCYPEIDCLDFESQIVPVNDKRYTAFVNTWREPTTITVGEKPKHKPPSASFITKVRENYFRHFFATKKTPTPTDVDNMYDAFSLDRNLQKARRLASLLKAEVPKDVIQNSEVKILRKRGKRPF</sequence>